<dbReference type="OrthoDB" id="7294637at2"/>
<organism evidence="5 6">
    <name type="scientific">Singulisphaera acidiphila (strain ATCC BAA-1392 / DSM 18658 / VKM B-2454 / MOB10)</name>
    <dbReference type="NCBI Taxonomy" id="886293"/>
    <lineage>
        <taxon>Bacteria</taxon>
        <taxon>Pseudomonadati</taxon>
        <taxon>Planctomycetota</taxon>
        <taxon>Planctomycetia</taxon>
        <taxon>Isosphaerales</taxon>
        <taxon>Isosphaeraceae</taxon>
        <taxon>Singulisphaera</taxon>
    </lineage>
</organism>
<evidence type="ECO:0000313" key="6">
    <source>
        <dbReference type="Proteomes" id="UP000010798"/>
    </source>
</evidence>
<accession>L0DCX2</accession>
<dbReference type="eggNOG" id="COG4409">
    <property type="taxonomic scope" value="Bacteria"/>
</dbReference>
<dbReference type="Proteomes" id="UP000010798">
    <property type="component" value="Chromosome"/>
</dbReference>
<dbReference type="HOGENOM" id="CLU_024620_1_0_0"/>
<evidence type="ECO:0000256" key="3">
    <source>
        <dbReference type="ARBA" id="ARBA00012733"/>
    </source>
</evidence>
<dbReference type="GO" id="GO:0005737">
    <property type="term" value="C:cytoplasm"/>
    <property type="evidence" value="ECO:0007669"/>
    <property type="project" value="TreeGrafter"/>
</dbReference>
<evidence type="ECO:0000313" key="5">
    <source>
        <dbReference type="EMBL" id="AGA27092.1"/>
    </source>
</evidence>
<comment type="catalytic activity">
    <reaction evidence="1">
        <text>Hydrolysis of alpha-(2-&gt;3)-, alpha-(2-&gt;6)-, alpha-(2-&gt;8)- glycosidic linkages of terminal sialic acid residues in oligosaccharides, glycoproteins, glycolipids, colominic acid and synthetic substrates.</text>
        <dbReference type="EC" id="3.2.1.18"/>
    </reaction>
</comment>
<dbReference type="InterPro" id="IPR036278">
    <property type="entry name" value="Sialidase_sf"/>
</dbReference>
<reference evidence="5 6" key="1">
    <citation type="submission" date="2012-02" db="EMBL/GenBank/DDBJ databases">
        <title>Complete sequence of chromosome of Singulisphaera acidiphila DSM 18658.</title>
        <authorList>
            <consortium name="US DOE Joint Genome Institute (JGI-PGF)"/>
            <person name="Lucas S."/>
            <person name="Copeland A."/>
            <person name="Lapidus A."/>
            <person name="Glavina del Rio T."/>
            <person name="Dalin E."/>
            <person name="Tice H."/>
            <person name="Bruce D."/>
            <person name="Goodwin L."/>
            <person name="Pitluck S."/>
            <person name="Peters L."/>
            <person name="Ovchinnikova G."/>
            <person name="Chertkov O."/>
            <person name="Kyrpides N."/>
            <person name="Mavromatis K."/>
            <person name="Ivanova N."/>
            <person name="Brettin T."/>
            <person name="Detter J.C."/>
            <person name="Han C."/>
            <person name="Larimer F."/>
            <person name="Land M."/>
            <person name="Hauser L."/>
            <person name="Markowitz V."/>
            <person name="Cheng J.-F."/>
            <person name="Hugenholtz P."/>
            <person name="Woyke T."/>
            <person name="Wu D."/>
            <person name="Tindall B."/>
            <person name="Pomrenke H."/>
            <person name="Brambilla E."/>
            <person name="Klenk H.-P."/>
            <person name="Eisen J.A."/>
        </authorList>
    </citation>
    <scope>NUCLEOTIDE SEQUENCE [LARGE SCALE GENOMIC DNA]</scope>
    <source>
        <strain evidence="6">ATCC BAA-1392 / DSM 18658 / VKM B-2454 / MOB10</strain>
    </source>
</reference>
<dbReference type="GO" id="GO:0006689">
    <property type="term" value="P:ganglioside catabolic process"/>
    <property type="evidence" value="ECO:0007669"/>
    <property type="project" value="TreeGrafter"/>
</dbReference>
<sequence>MIKKRVEAMRKRLGRRSLAITFLTAWLIGDLGMSQAVLSAQLPSSKESGGKPAAKSQREGLMQLDVFVAGQDGYKSFRIPSLLVTPHGTVLAFCEGRKHSGGDSGDIDLVQRKSTDGGTTWGPLQVIADDGPHTMGNPCPVVDRETGTIWMLMTRNHGQDKESQILNGTSQETRSVWVMKSTDEGLTWSPRVEITPQVKLPDWTWYATGPGVSIQLESGRMVVPCDHFLAKSKVSRSHVIYSDDHGATWKIGGVGGERVNECQVAELSNRTLLLNMRHQPPRRGEGRAISTSRDGGLTWTPPTLDPSLVEPACQASLIGLKDEQGRASNRLLFSNPASSKRELMTVRLSEDGGKTWSQHKSLHAGPSAYSCLANLAGRNIGCLYERGERGPYERITLARFDLDWLTSHPE</sequence>
<proteinExistence type="inferred from homology"/>
<dbReference type="GO" id="GO:0016020">
    <property type="term" value="C:membrane"/>
    <property type="evidence" value="ECO:0007669"/>
    <property type="project" value="TreeGrafter"/>
</dbReference>
<dbReference type="Gene3D" id="2.120.10.10">
    <property type="match status" value="1"/>
</dbReference>
<keyword evidence="6" id="KW-1185">Reference proteome</keyword>
<dbReference type="GO" id="GO:0004308">
    <property type="term" value="F:exo-alpha-sialidase activity"/>
    <property type="evidence" value="ECO:0007669"/>
    <property type="project" value="UniProtKB-EC"/>
</dbReference>
<feature type="domain" description="Sialidase" evidence="4">
    <location>
        <begin position="88"/>
        <end position="373"/>
    </location>
</feature>
<protein>
    <recommendedName>
        <fullName evidence="3">exo-alpha-sialidase</fullName>
        <ecNumber evidence="3">3.2.1.18</ecNumber>
    </recommendedName>
</protein>
<dbReference type="Pfam" id="PF13088">
    <property type="entry name" value="BNR_2"/>
    <property type="match status" value="1"/>
</dbReference>
<dbReference type="InterPro" id="IPR011040">
    <property type="entry name" value="Sialidase"/>
</dbReference>
<name>L0DCX2_SINAD</name>
<comment type="similarity">
    <text evidence="2">Belongs to the glycosyl hydrolase 33 family.</text>
</comment>
<dbReference type="InterPro" id="IPR026856">
    <property type="entry name" value="Sialidase_fam"/>
</dbReference>
<dbReference type="KEGG" id="saci:Sinac_2800"/>
<dbReference type="CDD" id="cd15482">
    <property type="entry name" value="Sialidase_non-viral"/>
    <property type="match status" value="1"/>
</dbReference>
<dbReference type="PANTHER" id="PTHR10628">
    <property type="entry name" value="SIALIDASE"/>
    <property type="match status" value="1"/>
</dbReference>
<dbReference type="EMBL" id="CP003364">
    <property type="protein sequence ID" value="AGA27092.1"/>
    <property type="molecule type" value="Genomic_DNA"/>
</dbReference>
<evidence type="ECO:0000256" key="1">
    <source>
        <dbReference type="ARBA" id="ARBA00000427"/>
    </source>
</evidence>
<dbReference type="AlphaFoldDB" id="L0DCX2"/>
<dbReference type="GO" id="GO:0009313">
    <property type="term" value="P:oligosaccharide catabolic process"/>
    <property type="evidence" value="ECO:0007669"/>
    <property type="project" value="TreeGrafter"/>
</dbReference>
<dbReference type="EC" id="3.2.1.18" evidence="3"/>
<evidence type="ECO:0000259" key="4">
    <source>
        <dbReference type="Pfam" id="PF13088"/>
    </source>
</evidence>
<dbReference type="PANTHER" id="PTHR10628:SF30">
    <property type="entry name" value="EXO-ALPHA-SIALIDASE"/>
    <property type="match status" value="1"/>
</dbReference>
<dbReference type="SUPFAM" id="SSF50939">
    <property type="entry name" value="Sialidases"/>
    <property type="match status" value="1"/>
</dbReference>
<dbReference type="STRING" id="886293.Sinac_2800"/>
<evidence type="ECO:0000256" key="2">
    <source>
        <dbReference type="ARBA" id="ARBA00009348"/>
    </source>
</evidence>
<gene>
    <name evidence="5" type="ordered locus">Sinac_2800</name>
</gene>